<keyword evidence="4" id="KW-0808">Transferase</keyword>
<dbReference type="EMBL" id="QRDW01000017">
    <property type="protein sequence ID" value="RED44133.1"/>
    <property type="molecule type" value="Genomic_DNA"/>
</dbReference>
<dbReference type="PROSITE" id="PS00092">
    <property type="entry name" value="N6_MTASE"/>
    <property type="match status" value="1"/>
</dbReference>
<dbReference type="Gene3D" id="3.40.50.150">
    <property type="entry name" value="Vaccinia Virus protein VP39"/>
    <property type="match status" value="1"/>
</dbReference>
<dbReference type="Pfam" id="PF05175">
    <property type="entry name" value="MTS"/>
    <property type="match status" value="1"/>
</dbReference>
<dbReference type="GO" id="GO:0008757">
    <property type="term" value="F:S-adenosylmethionine-dependent methyltransferase activity"/>
    <property type="evidence" value="ECO:0007669"/>
    <property type="project" value="UniProtKB-ARBA"/>
</dbReference>
<dbReference type="SUPFAM" id="SSF53335">
    <property type="entry name" value="S-adenosyl-L-methionine-dependent methyltransferases"/>
    <property type="match status" value="1"/>
</dbReference>
<sequence>MAKLTKAETKAHNQACELLKKDVLTHDEKWFVLDNWHEGAEHNNGSTGAFFTPSGMALDFAIDVGGKRVLDLCAGIGALSFAAWVRNEQNRYEGMVEAEYVCIEINPAYIEIGKKIMPQATWVQGDASDLEFIKSLGRFDCVISNPPFGKRAGGNGNAPRYTGADFEYKIMDIASEVADYGVFIIPQQSSSFFYSGRVAHRDNDSAKLKKFRQQTGITMDCGVGVDTAYYKDDWKGVAPICEIVTCNFEELQQQRKPTAVVIDFPVNQFQDPVEQLSLFA</sequence>
<evidence type="ECO:0000313" key="4">
    <source>
        <dbReference type="EMBL" id="RED44133.1"/>
    </source>
</evidence>
<dbReference type="RefSeq" id="WP_115939401.1">
    <property type="nucleotide sequence ID" value="NZ_QRDW01000017.1"/>
</dbReference>
<comment type="caution">
    <text evidence="4">The sequence shown here is derived from an EMBL/GenBank/DDBJ whole genome shotgun (WGS) entry which is preliminary data.</text>
</comment>
<dbReference type="GO" id="GO:0003676">
    <property type="term" value="F:nucleic acid binding"/>
    <property type="evidence" value="ECO:0007669"/>
    <property type="project" value="InterPro"/>
</dbReference>
<dbReference type="PRINTS" id="PR00507">
    <property type="entry name" value="N12N6MTFRASE"/>
</dbReference>
<dbReference type="Proteomes" id="UP000256845">
    <property type="component" value="Unassembled WGS sequence"/>
</dbReference>
<accession>A0A3D9H3P3</accession>
<organism evidence="4 5">
    <name type="scientific">Aestuariispira insulae</name>
    <dbReference type="NCBI Taxonomy" id="1461337"/>
    <lineage>
        <taxon>Bacteria</taxon>
        <taxon>Pseudomonadati</taxon>
        <taxon>Pseudomonadota</taxon>
        <taxon>Alphaproteobacteria</taxon>
        <taxon>Rhodospirillales</taxon>
        <taxon>Kiloniellaceae</taxon>
        <taxon>Aestuariispira</taxon>
    </lineage>
</organism>
<reference evidence="4 5" key="1">
    <citation type="submission" date="2018-07" db="EMBL/GenBank/DDBJ databases">
        <title>Genomic Encyclopedia of Type Strains, Phase III (KMG-III): the genomes of soil and plant-associated and newly described type strains.</title>
        <authorList>
            <person name="Whitman W."/>
        </authorList>
    </citation>
    <scope>NUCLEOTIDE SEQUENCE [LARGE SCALE GENOMIC DNA]</scope>
    <source>
        <strain evidence="4 5">CECT 8488</strain>
    </source>
</reference>
<evidence type="ECO:0000256" key="1">
    <source>
        <dbReference type="ARBA" id="ARBA00022603"/>
    </source>
</evidence>
<protein>
    <submittedName>
        <fullName evidence="4">Methyltransferase family protein</fullName>
    </submittedName>
</protein>
<evidence type="ECO:0000313" key="5">
    <source>
        <dbReference type="Proteomes" id="UP000256845"/>
    </source>
</evidence>
<feature type="domain" description="Methyltransferase small" evidence="3">
    <location>
        <begin position="66"/>
        <end position="150"/>
    </location>
</feature>
<dbReference type="GO" id="GO:0032259">
    <property type="term" value="P:methylation"/>
    <property type="evidence" value="ECO:0007669"/>
    <property type="project" value="UniProtKB-KW"/>
</dbReference>
<keyword evidence="5" id="KW-1185">Reference proteome</keyword>
<gene>
    <name evidence="4" type="ORF">DFP90_11737</name>
</gene>
<dbReference type="GO" id="GO:0008170">
    <property type="term" value="F:N-methyltransferase activity"/>
    <property type="evidence" value="ECO:0007669"/>
    <property type="project" value="UniProtKB-ARBA"/>
</dbReference>
<proteinExistence type="predicted"/>
<dbReference type="CDD" id="cd02440">
    <property type="entry name" value="AdoMet_MTases"/>
    <property type="match status" value="1"/>
</dbReference>
<keyword evidence="2" id="KW-0949">S-adenosyl-L-methionine</keyword>
<evidence type="ECO:0000259" key="3">
    <source>
        <dbReference type="Pfam" id="PF05175"/>
    </source>
</evidence>
<keyword evidence="1 4" id="KW-0489">Methyltransferase</keyword>
<dbReference type="OrthoDB" id="9806213at2"/>
<evidence type="ECO:0000256" key="2">
    <source>
        <dbReference type="ARBA" id="ARBA00022691"/>
    </source>
</evidence>
<dbReference type="AlphaFoldDB" id="A0A3D9H3P3"/>
<dbReference type="InterPro" id="IPR007848">
    <property type="entry name" value="Small_mtfrase_dom"/>
</dbReference>
<dbReference type="InterPro" id="IPR002052">
    <property type="entry name" value="DNA_methylase_N6_adenine_CS"/>
</dbReference>
<dbReference type="InterPro" id="IPR029063">
    <property type="entry name" value="SAM-dependent_MTases_sf"/>
</dbReference>
<name>A0A3D9H3P3_9PROT</name>